<accession>A0A6J1D6H1</accession>
<dbReference type="InterPro" id="IPR036412">
    <property type="entry name" value="HAD-like_sf"/>
</dbReference>
<dbReference type="CDD" id="cd03788">
    <property type="entry name" value="GT20_TPS"/>
    <property type="match status" value="1"/>
</dbReference>
<dbReference type="Pfam" id="PF02358">
    <property type="entry name" value="Trehalose_PPase"/>
    <property type="match status" value="1"/>
</dbReference>
<dbReference type="Gene3D" id="3.40.50.1000">
    <property type="entry name" value="HAD superfamily/HAD-like"/>
    <property type="match status" value="1"/>
</dbReference>
<dbReference type="GeneID" id="111018068"/>
<dbReference type="OrthoDB" id="755951at2759"/>
<dbReference type="SUPFAM" id="SSF56784">
    <property type="entry name" value="HAD-like"/>
    <property type="match status" value="1"/>
</dbReference>
<dbReference type="RefSeq" id="XP_022149705.1">
    <property type="nucleotide sequence ID" value="XM_022294013.1"/>
</dbReference>
<dbReference type="InterPro" id="IPR023214">
    <property type="entry name" value="HAD_sf"/>
</dbReference>
<name>A0A6J1D6H1_MOMCH</name>
<dbReference type="FunFam" id="3.40.50.2000:FF:000010">
    <property type="entry name" value="Alpha,alpha-trehalose-phosphate synthase"/>
    <property type="match status" value="1"/>
</dbReference>
<sequence length="803" mass="92394">MAGTSVDSTEGRLEGCDNGARCVDSSESVPVRMVIVSHMLPVKAEQRDDGNWSFSWDEDSLLFQMKDGFPQQMVVFYIGCLSLTVEIHEDKQHEVSKTLLEEFNCFPTFLPREILDKFYHCFCKRYLWSLFHDMLPFSVEHSDRPSWDAYVSANMSFSKRVMEVANPEQDYIWIHDYHLMLLPCFLRESFIRMKLGFFLHTPFPPSDIYLALSVREEILTSLLNCDVIGFHTYDYARHFLSCCSRILGLEHKLEKGFLELEYYGRTVRIKVMPVGIHMGRIESMMKRVEEDSQVETVIKDYITGKTLILGIDDVDVFKGIDLKFLAMEHMLIERPYVRGTVVLVQIMNPARGKGIYHDQILATIRETTERINKEFEQPNYQPIVLLECPVSTKEKFYCYSMAECLVVTPLTDGMNLYPYEYIASRQHQARKSMLVISESMGCSLSLSGALRVNPWNIREIAEKIYEAISMYDSEKQSRHTKHFEYISNHDVVHWSASFFEDMKRTWDEQCHRIFWGVNQGFHFRVLSTDLISERLPLNTMELDYRKAKTRAILLDYDSTFIPPYSADKSPSERIISALNDLCADSLNQVVVVSGRGRDSLNKWFKSCKNLVIAAEHGFFLRFPGNEEWETIGQNLDLSWMELAERTMESYTAATDGSFIEREERSLVWNYQNADPRFGSLQAIELVDNLSDVLANDPVSIKSGNYVVEAKSQGVNKGTVAKMILESMAKKEAKGDEFIMCIGDDKFDDDMFEILNAATVEGKLSSRSPVFICTINENPTKAKYYLKGTNEVMDVLELLALASK</sequence>
<organism evidence="5 7">
    <name type="scientific">Momordica charantia</name>
    <name type="common">Bitter gourd</name>
    <name type="synonym">Balsam pear</name>
    <dbReference type="NCBI Taxonomy" id="3673"/>
    <lineage>
        <taxon>Eukaryota</taxon>
        <taxon>Viridiplantae</taxon>
        <taxon>Streptophyta</taxon>
        <taxon>Embryophyta</taxon>
        <taxon>Tracheophyta</taxon>
        <taxon>Spermatophyta</taxon>
        <taxon>Magnoliopsida</taxon>
        <taxon>eudicotyledons</taxon>
        <taxon>Gunneridae</taxon>
        <taxon>Pentapetalae</taxon>
        <taxon>rosids</taxon>
        <taxon>fabids</taxon>
        <taxon>Cucurbitales</taxon>
        <taxon>Cucurbitaceae</taxon>
        <taxon>Momordiceae</taxon>
        <taxon>Momordica</taxon>
    </lineage>
</organism>
<dbReference type="KEGG" id="mcha:111018068"/>
<proteinExistence type="inferred from homology"/>
<evidence type="ECO:0000313" key="5">
    <source>
        <dbReference type="Proteomes" id="UP000504603"/>
    </source>
</evidence>
<keyword evidence="3" id="KW-0328">Glycosyltransferase</keyword>
<dbReference type="Pfam" id="PF00982">
    <property type="entry name" value="Glyco_transf_20"/>
    <property type="match status" value="1"/>
</dbReference>
<dbReference type="NCBIfam" id="TIGR01484">
    <property type="entry name" value="HAD-SF-IIB"/>
    <property type="match status" value="1"/>
</dbReference>
<dbReference type="NCBIfam" id="TIGR00685">
    <property type="entry name" value="T6PP"/>
    <property type="match status" value="1"/>
</dbReference>
<dbReference type="InterPro" id="IPR003337">
    <property type="entry name" value="Trehalose_PPase"/>
</dbReference>
<comment type="similarity">
    <text evidence="1">In the N-terminal section; belongs to the glycosyltransferase 20 family.</text>
</comment>
<dbReference type="InterPro" id="IPR006379">
    <property type="entry name" value="HAD-SF_hydro_IIB"/>
</dbReference>
<dbReference type="GO" id="GO:0005992">
    <property type="term" value="P:trehalose biosynthetic process"/>
    <property type="evidence" value="ECO:0007669"/>
    <property type="project" value="InterPro"/>
</dbReference>
<dbReference type="PANTHER" id="PTHR10788:SF116">
    <property type="entry name" value="ALPHA,ALPHA-TREHALOSE-PHOSPHATE SYNTHASE [UDP-FORMING] 7-RELATED"/>
    <property type="match status" value="1"/>
</dbReference>
<dbReference type="FunFam" id="3.40.50.1000:FF:000052">
    <property type="entry name" value="Alpha,alpha-trehalose-phosphate synthase [UDP-forming] 6"/>
    <property type="match status" value="1"/>
</dbReference>
<dbReference type="FunFam" id="3.40.50.2000:FF:000079">
    <property type="entry name" value="Trehalose-6-phosphate synthase 8"/>
    <property type="match status" value="1"/>
</dbReference>
<dbReference type="PANTHER" id="PTHR10788">
    <property type="entry name" value="TREHALOSE-6-PHOSPHATE SYNTHASE"/>
    <property type="match status" value="1"/>
</dbReference>
<dbReference type="GO" id="GO:0004805">
    <property type="term" value="F:trehalose-phosphatase activity"/>
    <property type="evidence" value="ECO:0007669"/>
    <property type="project" value="TreeGrafter"/>
</dbReference>
<dbReference type="FunFam" id="3.40.50.1000:FF:000054">
    <property type="entry name" value="alpha,alpha-trehalose-phosphate synthase [UDP-forming] 6"/>
    <property type="match status" value="1"/>
</dbReference>
<dbReference type="CDD" id="cd01627">
    <property type="entry name" value="HAD_TPP"/>
    <property type="match status" value="1"/>
</dbReference>
<dbReference type="AlphaFoldDB" id="A0A6J1D6H1"/>
<keyword evidence="5" id="KW-1185">Reference proteome</keyword>
<evidence type="ECO:0000313" key="7">
    <source>
        <dbReference type="RefSeq" id="XP_022149705.1"/>
    </source>
</evidence>
<comment type="similarity">
    <text evidence="2">In the C-terminal section; belongs to the trehalose phosphatase family.</text>
</comment>
<gene>
    <name evidence="6 7" type="primary">LOC111018068</name>
</gene>
<protein>
    <submittedName>
        <fullName evidence="6 7">Probable alpha,alpha-trehalose-phosphate synthase [UDP-forming] 7</fullName>
    </submittedName>
</protein>
<dbReference type="GO" id="GO:0016757">
    <property type="term" value="F:glycosyltransferase activity"/>
    <property type="evidence" value="ECO:0007669"/>
    <property type="project" value="UniProtKB-KW"/>
</dbReference>
<evidence type="ECO:0000256" key="4">
    <source>
        <dbReference type="ARBA" id="ARBA00022679"/>
    </source>
</evidence>
<keyword evidence="4" id="KW-0808">Transferase</keyword>
<dbReference type="InterPro" id="IPR001830">
    <property type="entry name" value="Glyco_trans_20"/>
</dbReference>
<dbReference type="Gene3D" id="3.30.70.1020">
    <property type="entry name" value="Trehalose-6-phosphate phosphatase related protein, domain 2"/>
    <property type="match status" value="1"/>
</dbReference>
<dbReference type="Proteomes" id="UP000504603">
    <property type="component" value="Unplaced"/>
</dbReference>
<dbReference type="GO" id="GO:0005829">
    <property type="term" value="C:cytosol"/>
    <property type="evidence" value="ECO:0007669"/>
    <property type="project" value="TreeGrafter"/>
</dbReference>
<reference evidence="6 7" key="1">
    <citation type="submission" date="2025-04" db="UniProtKB">
        <authorList>
            <consortium name="RefSeq"/>
        </authorList>
    </citation>
    <scope>IDENTIFICATION</scope>
    <source>
        <strain evidence="6 7">OHB3-1</strain>
    </source>
</reference>
<dbReference type="Gene3D" id="3.40.50.2000">
    <property type="entry name" value="Glycogen Phosphorylase B"/>
    <property type="match status" value="2"/>
</dbReference>
<evidence type="ECO:0000256" key="2">
    <source>
        <dbReference type="ARBA" id="ARBA00006330"/>
    </source>
</evidence>
<evidence type="ECO:0000313" key="6">
    <source>
        <dbReference type="RefSeq" id="XP_022149704.1"/>
    </source>
</evidence>
<evidence type="ECO:0000256" key="1">
    <source>
        <dbReference type="ARBA" id="ARBA00005409"/>
    </source>
</evidence>
<dbReference type="SUPFAM" id="SSF53756">
    <property type="entry name" value="UDP-Glycosyltransferase/glycogen phosphorylase"/>
    <property type="match status" value="1"/>
</dbReference>
<evidence type="ECO:0000256" key="3">
    <source>
        <dbReference type="ARBA" id="ARBA00022676"/>
    </source>
</evidence>
<dbReference type="RefSeq" id="XP_022149704.1">
    <property type="nucleotide sequence ID" value="XM_022294012.1"/>
</dbReference>